<sequence>MPYKLNCFIPFFFILIVLLMTGCSANSSQTDSNKERGLNISKVHTNKPIDQMAANQAKNKLMNQDEVADVKAVNSNKELLVAIKVENFDRLRLKKIEKKSQTELEDMFPDYKVLVSTDQKIFIELEQLEQELEKDHTKMDSLNRDFKRIKALLNEKT</sequence>
<reference evidence="2" key="1">
    <citation type="submission" date="2023-06" db="EMBL/GenBank/DDBJ databases">
        <title>Comparative genomics of Bacillaceae isolates and their secondary metabolite potential.</title>
        <authorList>
            <person name="Song L."/>
            <person name="Nielsen L.J."/>
            <person name="Mohite O."/>
            <person name="Xu X."/>
            <person name="Weber T."/>
            <person name="Kovacs A.T."/>
        </authorList>
    </citation>
    <scope>NUCLEOTIDE SEQUENCE</scope>
    <source>
        <strain evidence="2">D8_B_37</strain>
    </source>
</reference>
<protein>
    <submittedName>
        <fullName evidence="2">YhcN/YlaJ family sporulation lipoprotein</fullName>
    </submittedName>
</protein>
<proteinExistence type="predicted"/>
<evidence type="ECO:0000313" key="3">
    <source>
        <dbReference type="Proteomes" id="UP001234602"/>
    </source>
</evidence>
<dbReference type="InterPro" id="IPR019076">
    <property type="entry name" value="Spore_lipoprot_YhcN/YlaJ-like"/>
</dbReference>
<accession>A0AAW7IUW3</accession>
<evidence type="ECO:0000313" key="2">
    <source>
        <dbReference type="EMBL" id="MDM5455606.1"/>
    </source>
</evidence>
<keyword evidence="1" id="KW-0732">Signal</keyword>
<dbReference type="RefSeq" id="WP_250211741.1">
    <property type="nucleotide sequence ID" value="NZ_CP011008.1"/>
</dbReference>
<dbReference type="EMBL" id="JAUCEY010000008">
    <property type="protein sequence ID" value="MDM5455606.1"/>
    <property type="molecule type" value="Genomic_DNA"/>
</dbReference>
<dbReference type="AlphaFoldDB" id="A0AAW7IUW3"/>
<feature type="chain" id="PRO_5043510386" evidence="1">
    <location>
        <begin position="26"/>
        <end position="157"/>
    </location>
</feature>
<evidence type="ECO:0000256" key="1">
    <source>
        <dbReference type="SAM" id="SignalP"/>
    </source>
</evidence>
<organism evidence="2 3">
    <name type="scientific">Peribacillus simplex</name>
    <dbReference type="NCBI Taxonomy" id="1478"/>
    <lineage>
        <taxon>Bacteria</taxon>
        <taxon>Bacillati</taxon>
        <taxon>Bacillota</taxon>
        <taxon>Bacilli</taxon>
        <taxon>Bacillales</taxon>
        <taxon>Bacillaceae</taxon>
        <taxon>Peribacillus</taxon>
    </lineage>
</organism>
<feature type="signal peptide" evidence="1">
    <location>
        <begin position="1"/>
        <end position="25"/>
    </location>
</feature>
<name>A0AAW7IUW3_9BACI</name>
<gene>
    <name evidence="2" type="ORF">QUF89_26325</name>
</gene>
<dbReference type="Proteomes" id="UP001234602">
    <property type="component" value="Unassembled WGS sequence"/>
</dbReference>
<keyword evidence="2" id="KW-0449">Lipoprotein</keyword>
<dbReference type="Pfam" id="PF09580">
    <property type="entry name" value="Spore_YhcN_YlaJ"/>
    <property type="match status" value="1"/>
</dbReference>
<dbReference type="PROSITE" id="PS51257">
    <property type="entry name" value="PROKAR_LIPOPROTEIN"/>
    <property type="match status" value="1"/>
</dbReference>
<comment type="caution">
    <text evidence="2">The sequence shown here is derived from an EMBL/GenBank/DDBJ whole genome shotgun (WGS) entry which is preliminary data.</text>
</comment>